<dbReference type="GO" id="GO:0000015">
    <property type="term" value="C:phosphopyruvate hydratase complex"/>
    <property type="evidence" value="ECO:0007669"/>
    <property type="project" value="InterPro"/>
</dbReference>
<dbReference type="SMART" id="SM01193">
    <property type="entry name" value="Enolase_N"/>
    <property type="match status" value="1"/>
</dbReference>
<proteinExistence type="predicted"/>
<dbReference type="InterPro" id="IPR000941">
    <property type="entry name" value="Enolase"/>
</dbReference>
<dbReference type="Gene3D" id="3.30.390.10">
    <property type="entry name" value="Enolase-like, N-terminal domain"/>
    <property type="match status" value="1"/>
</dbReference>
<evidence type="ECO:0000256" key="1">
    <source>
        <dbReference type="ARBA" id="ARBA00004496"/>
    </source>
</evidence>
<keyword evidence="2" id="KW-0963">Cytoplasm</keyword>
<dbReference type="SUPFAM" id="SSF54826">
    <property type="entry name" value="Enolase N-terminal domain-like"/>
    <property type="match status" value="1"/>
</dbReference>
<keyword evidence="5" id="KW-1185">Reference proteome</keyword>
<dbReference type="GO" id="GO:0000287">
    <property type="term" value="F:magnesium ion binding"/>
    <property type="evidence" value="ECO:0007669"/>
    <property type="project" value="InterPro"/>
</dbReference>
<dbReference type="Ensembl" id="ENSCMUT00000036613.1">
    <property type="protein sequence ID" value="ENSCMUP00000028167.1"/>
    <property type="gene ID" value="ENSCMUG00000018056.1"/>
</dbReference>
<dbReference type="InterPro" id="IPR020811">
    <property type="entry name" value="Enolase_N"/>
</dbReference>
<reference evidence="4" key="3">
    <citation type="submission" date="2025-09" db="UniProtKB">
        <authorList>
            <consortium name="Ensembl"/>
        </authorList>
    </citation>
    <scope>IDENTIFICATION</scope>
</reference>
<protein>
    <submittedName>
        <fullName evidence="4">Uncharacterized protein</fullName>
    </submittedName>
</protein>
<evidence type="ECO:0000256" key="2">
    <source>
        <dbReference type="ARBA" id="ARBA00022490"/>
    </source>
</evidence>
<dbReference type="GO" id="GO:0006096">
    <property type="term" value="P:glycolytic process"/>
    <property type="evidence" value="ECO:0007669"/>
    <property type="project" value="InterPro"/>
</dbReference>
<dbReference type="PANTHER" id="PTHR11902">
    <property type="entry name" value="ENOLASE"/>
    <property type="match status" value="1"/>
</dbReference>
<dbReference type="Proteomes" id="UP000694553">
    <property type="component" value="Unassembled WGS sequence"/>
</dbReference>
<evidence type="ECO:0000256" key="3">
    <source>
        <dbReference type="ARBA" id="ARBA00022723"/>
    </source>
</evidence>
<evidence type="ECO:0000313" key="5">
    <source>
        <dbReference type="Proteomes" id="UP000694553"/>
    </source>
</evidence>
<comment type="subcellular location">
    <subcellularLocation>
        <location evidence="1">Cytoplasm</location>
    </subcellularLocation>
</comment>
<dbReference type="AlphaFoldDB" id="A0A8U7NTQ1"/>
<organism evidence="4 5">
    <name type="scientific">Corvus moneduloides</name>
    <name type="common">New Caledonian crow</name>
    <dbReference type="NCBI Taxonomy" id="1196302"/>
    <lineage>
        <taxon>Eukaryota</taxon>
        <taxon>Metazoa</taxon>
        <taxon>Chordata</taxon>
        <taxon>Craniata</taxon>
        <taxon>Vertebrata</taxon>
        <taxon>Euteleostomi</taxon>
        <taxon>Archelosauria</taxon>
        <taxon>Archosauria</taxon>
        <taxon>Dinosauria</taxon>
        <taxon>Saurischia</taxon>
        <taxon>Theropoda</taxon>
        <taxon>Coelurosauria</taxon>
        <taxon>Aves</taxon>
        <taxon>Neognathae</taxon>
        <taxon>Neoaves</taxon>
        <taxon>Telluraves</taxon>
        <taxon>Australaves</taxon>
        <taxon>Passeriformes</taxon>
        <taxon>Corvoidea</taxon>
        <taxon>Corvidae</taxon>
        <taxon>Corvus</taxon>
    </lineage>
</organism>
<dbReference type="PANTHER" id="PTHR11902:SF5">
    <property type="entry name" value="BETA-ENOLASE"/>
    <property type="match status" value="1"/>
</dbReference>
<name>A0A8U7NTQ1_CORMO</name>
<dbReference type="GO" id="GO:0004634">
    <property type="term" value="F:phosphopyruvate hydratase activity"/>
    <property type="evidence" value="ECO:0007669"/>
    <property type="project" value="InterPro"/>
</dbReference>
<keyword evidence="3" id="KW-0479">Metal-binding</keyword>
<reference evidence="5" key="1">
    <citation type="submission" date="2019-10" db="EMBL/GenBank/DDBJ databases">
        <title>Corvus moneduloides (New Caledonian crow) genome, bCorMon1, primary haplotype.</title>
        <authorList>
            <person name="Rutz C."/>
            <person name="Fungtammasan C."/>
            <person name="Mountcastle J."/>
            <person name="Formenti G."/>
            <person name="Chow W."/>
            <person name="Howe K."/>
            <person name="Steele M.P."/>
            <person name="Fernandes J."/>
            <person name="Gilbert M.T.P."/>
            <person name="Fedrigo O."/>
            <person name="Jarvis E.D."/>
            <person name="Gemmell N."/>
        </authorList>
    </citation>
    <scope>NUCLEOTIDE SEQUENCE [LARGE SCALE GENOMIC DNA]</scope>
</reference>
<evidence type="ECO:0000313" key="4">
    <source>
        <dbReference type="Ensembl" id="ENSCMUP00000028167.1"/>
    </source>
</evidence>
<accession>A0A8U7NTQ1</accession>
<sequence>MSIQKIMAQEILDSHGNPTAEVDLFTAKGWFWAALPSGACTGIHKALELQDGDESRYMGKGVLKAMEHINKTLGPALVEKVHVREGQEELGDT</sequence>
<reference evidence="4" key="2">
    <citation type="submission" date="2025-08" db="UniProtKB">
        <authorList>
            <consortium name="Ensembl"/>
        </authorList>
    </citation>
    <scope>IDENTIFICATION</scope>
</reference>
<dbReference type="Pfam" id="PF03952">
    <property type="entry name" value="Enolase_N"/>
    <property type="match status" value="1"/>
</dbReference>
<dbReference type="OMA" id="KIFTWEI"/>
<dbReference type="InterPro" id="IPR029017">
    <property type="entry name" value="Enolase-like_N"/>
</dbReference>